<dbReference type="Proteomes" id="UP000540909">
    <property type="component" value="Unassembled WGS sequence"/>
</dbReference>
<dbReference type="PIRSF" id="PIRSF028431">
    <property type="entry name" value="UCP028431"/>
    <property type="match status" value="1"/>
</dbReference>
<evidence type="ECO:0000313" key="2">
    <source>
        <dbReference type="EMBL" id="MBB4235920.1"/>
    </source>
</evidence>
<evidence type="ECO:0000313" key="3">
    <source>
        <dbReference type="Proteomes" id="UP000540909"/>
    </source>
</evidence>
<feature type="domain" description="Glycoamylase-like" evidence="1">
    <location>
        <begin position="246"/>
        <end position="458"/>
    </location>
</feature>
<proteinExistence type="predicted"/>
<dbReference type="RefSeq" id="WP_348645972.1">
    <property type="nucleotide sequence ID" value="NZ_JACIFY010000007.1"/>
</dbReference>
<accession>A0A7W6W580</accession>
<dbReference type="Gene3D" id="1.50.10.140">
    <property type="match status" value="1"/>
</dbReference>
<dbReference type="EMBL" id="JACIFY010000007">
    <property type="protein sequence ID" value="MBB4235920.1"/>
    <property type="molecule type" value="Genomic_DNA"/>
</dbReference>
<organism evidence="2 3">
    <name type="scientific">Rhizobium esperanzae</name>
    <dbReference type="NCBI Taxonomy" id="1967781"/>
    <lineage>
        <taxon>Bacteria</taxon>
        <taxon>Pseudomonadati</taxon>
        <taxon>Pseudomonadota</taxon>
        <taxon>Alphaproteobacteria</taxon>
        <taxon>Hyphomicrobiales</taxon>
        <taxon>Rhizobiaceae</taxon>
        <taxon>Rhizobium/Agrobacterium group</taxon>
        <taxon>Rhizobium</taxon>
    </lineage>
</organism>
<comment type="caution">
    <text evidence="2">The sequence shown here is derived from an EMBL/GenBank/DDBJ whole genome shotgun (WGS) entry which is preliminary data.</text>
</comment>
<protein>
    <recommendedName>
        <fullName evidence="1">Glycoamylase-like domain-containing protein</fullName>
    </recommendedName>
</protein>
<name>A0A7W6W580_9HYPH</name>
<dbReference type="AlphaFoldDB" id="A0A7W6W580"/>
<dbReference type="Pfam" id="PF10091">
    <property type="entry name" value="Glycoamylase"/>
    <property type="match status" value="1"/>
</dbReference>
<evidence type="ECO:0000259" key="1">
    <source>
        <dbReference type="Pfam" id="PF10091"/>
    </source>
</evidence>
<sequence>MTAKRVADDASSKHIFPANPHAAETGCRVRNKKTRTEMADVISLLGTYDAVSQPRSMSHPPRPQHLSLPSLLDTIQRQHAAYFWDGADTATGLPYDRRGTKGEKISDLVSLGGVGFGLMSIIVMADRGWVARHHAASRVFAILDALAGIPRYRGAFPHFVKASDLTVVPLVPLDDGADLIETALLAQGLLCAREYFDEKSPAEDEIREQIHRILTAIEWSGFVRPGARPSLFWHWSPQYEWSLNVPITGWNEGLIAYVLAAGSQDHSIDPEVFHLGWKNEGAYRNGESYYGHTLPAGSPYGGPLFLSQYSFCGLDPRGLFDEHIDYWDQAVAHSGINYEHCRRNPKGHIGYGVYGWGLTASDGPRGYLVSCPMNDVGVLAPTAALSSFPFLPAQAEAAARAFLSYGNGRLWGAFGFADAFAPAENWVSDCHLAINQGPIVAMIENYRTGLLWRLFMKAPEVMVGLARLGIDRRQRSRDPESLGETRP</sequence>
<reference evidence="2 3" key="1">
    <citation type="submission" date="2020-08" db="EMBL/GenBank/DDBJ databases">
        <title>Genomic Encyclopedia of Type Strains, Phase IV (KMG-V): Genome sequencing to study the core and pangenomes of soil and plant-associated prokaryotes.</title>
        <authorList>
            <person name="Whitman W."/>
        </authorList>
    </citation>
    <scope>NUCLEOTIDE SEQUENCE [LARGE SCALE GENOMIC DNA]</scope>
    <source>
        <strain evidence="2 3">SEMIA 4089</strain>
    </source>
</reference>
<dbReference type="InterPro" id="IPR016883">
    <property type="entry name" value="UCP028431"/>
</dbReference>
<dbReference type="InterPro" id="IPR019282">
    <property type="entry name" value="Glycoamylase-like_cons_dom"/>
</dbReference>
<gene>
    <name evidence="2" type="ORF">GGD57_002494</name>
</gene>